<evidence type="ECO:0008006" key="10">
    <source>
        <dbReference type="Google" id="ProtNLM"/>
    </source>
</evidence>
<sequence>MASVTSTITEEFLTCSICFEIYKDPKTLPCLHSFCKDCISNLREEKTSKNSYPCPICRELFQLPKDGADNLKTNFCLKNLIDFVTSTKEASKICSFCRIKGENIEATSLCLTCNDLLCPECADHRHSSTTITFHHRVVPLAEVTAGKYNDEIRSKQQIPCSKHEGEDLRYFCETCDDPVCRDCIVLGHQNHKCLAPSDARKHMEENLNSLIELLNKKIKTLQNVKEIDVTSQKKIETENKKVNENLERQTSILIKKITDSKKAVEEEFKKCLKSKQDFLNQQKEYIESERKLLNETYSFCSNILRCGSDIEVLTMKTDMKERLSKLQFPNDTGMCNVREIVLPDIQFCSKEHIFKMVVKLSDEETKQPIGQALKDIPKVQERTKNDDKATFVFPNQCKQFYEKDDNEPQKPFYTSVAWLDEDTIAVVDQRNQKLKLILREKGVVKTTVIKNCITVCAFKDGLACGTEDSTLYVFNNSLDLQNLFSSVITLLTCHSQSLNVFWISGLTKICKLRGNNVKEIDIHYPNTQSNLCVPMFGHVLLNEMFAVSDWEMCCVFLLRKSGYIERRKYIDYKPGSISSDSNNNIYVCEFQRSVVVVFTLSGETLRTVKIGAIAPNPRSIAINNDQNALIANGKSFSEECESLADVKSNGIGENIDATSLCLTCKDLLCPECADHRHRSTTLTFHHRVVPLSEVTTGKYDDEIRSKQQIPCSQHKEEDLRFFCETCDVTVCRECIFIAHQNHRCIDSSEARKKIEDYMTSLLNSLRQKIQTYQNAEEKAVNSLTKIENEKKEMNESLEKQMNDIIQSMVNSKKRIEEELNEFVKSRENILHQQEEYIESERKLLDETYSFCSNILRCGSDIEILSMKKEIKERLSKLQAENNGEKCYTVEIDLPDIKFCDKINCFQIVRKSNDKETNTPGDEKIAFINKEMKRDKNDKTATQVFQKKPGTFSVKDEEKEPKKPHYISAAWIDDNTVAVIDQGNQSLKLLSREHSVIKSVATSNCTEVSSFKKGIACKSGDIIHIFNSSLELQKSFSAVTTLLTCHPQSTEVCWMSGLNKICILRNNDVKEIAIYEPNRQSHFRNPRYGHVLINSTFAVSDWDEKFSVQFDLSTTGVRQDTKTIVCKWLPSSPL</sequence>
<keyword evidence="2 4" id="KW-0863">Zinc-finger</keyword>
<keyword evidence="1" id="KW-0479">Metal-binding</keyword>
<keyword evidence="3" id="KW-0862">Zinc</keyword>
<dbReference type="InterPro" id="IPR011042">
    <property type="entry name" value="6-blade_b-propeller_TolB-like"/>
</dbReference>
<dbReference type="Proteomes" id="UP000005408">
    <property type="component" value="Unassembled WGS sequence"/>
</dbReference>
<feature type="domain" description="RING-type" evidence="6">
    <location>
        <begin position="15"/>
        <end position="58"/>
    </location>
</feature>
<feature type="domain" description="B box-type" evidence="7">
    <location>
        <begin position="155"/>
        <end position="196"/>
    </location>
</feature>
<dbReference type="PANTHER" id="PTHR25462">
    <property type="entry name" value="BONUS, ISOFORM C-RELATED"/>
    <property type="match status" value="1"/>
</dbReference>
<dbReference type="PROSITE" id="PS50089">
    <property type="entry name" value="ZF_RING_2"/>
    <property type="match status" value="1"/>
</dbReference>
<evidence type="ECO:0000256" key="5">
    <source>
        <dbReference type="SAM" id="Coils"/>
    </source>
</evidence>
<feature type="coiled-coil region" evidence="5">
    <location>
        <begin position="758"/>
        <end position="832"/>
    </location>
</feature>
<keyword evidence="9" id="KW-1185">Reference proteome</keyword>
<dbReference type="CDD" id="cd19757">
    <property type="entry name" value="Bbox1"/>
    <property type="match status" value="1"/>
</dbReference>
<reference evidence="8" key="1">
    <citation type="submission" date="2022-08" db="UniProtKB">
        <authorList>
            <consortium name="EnsemblMetazoa"/>
        </authorList>
    </citation>
    <scope>IDENTIFICATION</scope>
    <source>
        <strain evidence="8">05x7-T-G4-1.051#20</strain>
    </source>
</reference>
<evidence type="ECO:0000259" key="6">
    <source>
        <dbReference type="PROSITE" id="PS50089"/>
    </source>
</evidence>
<dbReference type="SUPFAM" id="SSF101898">
    <property type="entry name" value="NHL repeat"/>
    <property type="match status" value="1"/>
</dbReference>
<dbReference type="Gene3D" id="2.120.10.30">
    <property type="entry name" value="TolB, C-terminal domain"/>
    <property type="match status" value="1"/>
</dbReference>
<dbReference type="SUPFAM" id="SSF57850">
    <property type="entry name" value="RING/U-box"/>
    <property type="match status" value="1"/>
</dbReference>
<dbReference type="InterPro" id="IPR000315">
    <property type="entry name" value="Znf_B-box"/>
</dbReference>
<dbReference type="GO" id="GO:0008270">
    <property type="term" value="F:zinc ion binding"/>
    <property type="evidence" value="ECO:0007669"/>
    <property type="project" value="UniProtKB-KW"/>
</dbReference>
<evidence type="ECO:0000256" key="2">
    <source>
        <dbReference type="ARBA" id="ARBA00022771"/>
    </source>
</evidence>
<keyword evidence="5" id="KW-0175">Coiled coil</keyword>
<evidence type="ECO:0000256" key="3">
    <source>
        <dbReference type="ARBA" id="ARBA00022833"/>
    </source>
</evidence>
<dbReference type="SMART" id="SM00184">
    <property type="entry name" value="RING"/>
    <property type="match status" value="1"/>
</dbReference>
<evidence type="ECO:0000313" key="8">
    <source>
        <dbReference type="EnsemblMetazoa" id="G1122.2:cds"/>
    </source>
</evidence>
<dbReference type="PROSITE" id="PS50119">
    <property type="entry name" value="ZF_BBOX"/>
    <property type="match status" value="3"/>
</dbReference>
<dbReference type="PROSITE" id="PS00518">
    <property type="entry name" value="ZF_RING_1"/>
    <property type="match status" value="1"/>
</dbReference>
<proteinExistence type="predicted"/>
<evidence type="ECO:0000313" key="9">
    <source>
        <dbReference type="Proteomes" id="UP000005408"/>
    </source>
</evidence>
<dbReference type="GO" id="GO:0061630">
    <property type="term" value="F:ubiquitin protein ligase activity"/>
    <property type="evidence" value="ECO:0007669"/>
    <property type="project" value="TreeGrafter"/>
</dbReference>
<evidence type="ECO:0000259" key="7">
    <source>
        <dbReference type="PROSITE" id="PS50119"/>
    </source>
</evidence>
<dbReference type="AlphaFoldDB" id="A0A8W8HV99"/>
<dbReference type="InterPro" id="IPR018957">
    <property type="entry name" value="Znf_C3HC4_RING-type"/>
</dbReference>
<evidence type="ECO:0000256" key="4">
    <source>
        <dbReference type="PROSITE-ProRule" id="PRU00024"/>
    </source>
</evidence>
<organism evidence="8 9">
    <name type="scientific">Magallana gigas</name>
    <name type="common">Pacific oyster</name>
    <name type="synonym">Crassostrea gigas</name>
    <dbReference type="NCBI Taxonomy" id="29159"/>
    <lineage>
        <taxon>Eukaryota</taxon>
        <taxon>Metazoa</taxon>
        <taxon>Spiralia</taxon>
        <taxon>Lophotrochozoa</taxon>
        <taxon>Mollusca</taxon>
        <taxon>Bivalvia</taxon>
        <taxon>Autobranchia</taxon>
        <taxon>Pteriomorphia</taxon>
        <taxon>Ostreida</taxon>
        <taxon>Ostreoidea</taxon>
        <taxon>Ostreidae</taxon>
        <taxon>Magallana</taxon>
    </lineage>
</organism>
<dbReference type="InterPro" id="IPR013083">
    <property type="entry name" value="Znf_RING/FYVE/PHD"/>
</dbReference>
<feature type="domain" description="B box-type" evidence="7">
    <location>
        <begin position="706"/>
        <end position="747"/>
    </location>
</feature>
<dbReference type="PANTHER" id="PTHR25462:SF299">
    <property type="entry name" value="E3 UBIQUITIN-PROTEIN LIGASE TRIM56"/>
    <property type="match status" value="1"/>
</dbReference>
<dbReference type="InterPro" id="IPR001841">
    <property type="entry name" value="Znf_RING"/>
</dbReference>
<dbReference type="SUPFAM" id="SSF57845">
    <property type="entry name" value="B-box zinc-binding domain"/>
    <property type="match status" value="2"/>
</dbReference>
<dbReference type="Gene3D" id="3.30.40.10">
    <property type="entry name" value="Zinc/RING finger domain, C3HC4 (zinc finger)"/>
    <property type="match status" value="1"/>
</dbReference>
<dbReference type="GO" id="GO:0005654">
    <property type="term" value="C:nucleoplasm"/>
    <property type="evidence" value="ECO:0007669"/>
    <property type="project" value="TreeGrafter"/>
</dbReference>
<accession>A0A8W8HV99</accession>
<dbReference type="EnsemblMetazoa" id="G1122.2">
    <property type="protein sequence ID" value="G1122.2:cds"/>
    <property type="gene ID" value="G1122"/>
</dbReference>
<protein>
    <recommendedName>
        <fullName evidence="10">TRIM56</fullName>
    </recommendedName>
</protein>
<dbReference type="Pfam" id="PF00097">
    <property type="entry name" value="zf-C3HC4"/>
    <property type="match status" value="1"/>
</dbReference>
<dbReference type="Pfam" id="PF00643">
    <property type="entry name" value="zf-B_box"/>
    <property type="match status" value="2"/>
</dbReference>
<feature type="domain" description="B box-type" evidence="7">
    <location>
        <begin position="89"/>
        <end position="140"/>
    </location>
</feature>
<dbReference type="GO" id="GO:0045087">
    <property type="term" value="P:innate immune response"/>
    <property type="evidence" value="ECO:0007669"/>
    <property type="project" value="TreeGrafter"/>
</dbReference>
<name>A0A8W8HV99_MAGGI</name>
<dbReference type="InterPro" id="IPR047153">
    <property type="entry name" value="TRIM45/56/19-like"/>
</dbReference>
<dbReference type="SMART" id="SM00336">
    <property type="entry name" value="BBOX"/>
    <property type="match status" value="3"/>
</dbReference>
<evidence type="ECO:0000256" key="1">
    <source>
        <dbReference type="ARBA" id="ARBA00022723"/>
    </source>
</evidence>
<dbReference type="GO" id="GO:0060340">
    <property type="term" value="P:positive regulation of type I interferon-mediated signaling pathway"/>
    <property type="evidence" value="ECO:0007669"/>
    <property type="project" value="TreeGrafter"/>
</dbReference>
<dbReference type="InterPro" id="IPR017907">
    <property type="entry name" value="Znf_RING_CS"/>
</dbReference>
<dbReference type="Gene3D" id="3.30.160.60">
    <property type="entry name" value="Classic Zinc Finger"/>
    <property type="match status" value="2"/>
</dbReference>